<dbReference type="InterPro" id="IPR031722">
    <property type="entry name" value="Coilin_N"/>
</dbReference>
<dbReference type="AlphaFoldDB" id="A0A6P8ME86"/>
<reference evidence="5" key="1">
    <citation type="submission" date="2025-08" db="UniProtKB">
        <authorList>
            <consortium name="RefSeq"/>
        </authorList>
    </citation>
    <scope>IDENTIFICATION</scope>
    <source>
        <tissue evidence="5">Muscle</tissue>
    </source>
</reference>
<gene>
    <name evidence="5" type="primary">LOC117206055</name>
</gene>
<proteinExistence type="predicted"/>
<dbReference type="Pfam" id="PF23086">
    <property type="entry name" value="Tudor_Coilin"/>
    <property type="match status" value="1"/>
</dbReference>
<evidence type="ECO:0000259" key="3">
    <source>
        <dbReference type="Pfam" id="PF23086"/>
    </source>
</evidence>
<dbReference type="PANTHER" id="PTHR15197:SF0">
    <property type="entry name" value="COILIN"/>
    <property type="match status" value="1"/>
</dbReference>
<organism evidence="4 5">
    <name type="scientific">Bombus bifarius</name>
    <dbReference type="NCBI Taxonomy" id="103933"/>
    <lineage>
        <taxon>Eukaryota</taxon>
        <taxon>Metazoa</taxon>
        <taxon>Ecdysozoa</taxon>
        <taxon>Arthropoda</taxon>
        <taxon>Hexapoda</taxon>
        <taxon>Insecta</taxon>
        <taxon>Pterygota</taxon>
        <taxon>Neoptera</taxon>
        <taxon>Endopterygota</taxon>
        <taxon>Hymenoptera</taxon>
        <taxon>Apocrita</taxon>
        <taxon>Aculeata</taxon>
        <taxon>Apoidea</taxon>
        <taxon>Anthophila</taxon>
        <taxon>Apidae</taxon>
        <taxon>Bombus</taxon>
        <taxon>Pyrobombus</taxon>
    </lineage>
</organism>
<evidence type="ECO:0000256" key="1">
    <source>
        <dbReference type="SAM" id="MobiDB-lite"/>
    </source>
</evidence>
<feature type="compositionally biased region" description="Basic residues" evidence="1">
    <location>
        <begin position="170"/>
        <end position="180"/>
    </location>
</feature>
<dbReference type="GO" id="GO:0015030">
    <property type="term" value="C:Cajal body"/>
    <property type="evidence" value="ECO:0007669"/>
    <property type="project" value="TreeGrafter"/>
</dbReference>
<accession>A0A6P8ME86</accession>
<feature type="compositionally biased region" description="Polar residues" evidence="1">
    <location>
        <begin position="131"/>
        <end position="146"/>
    </location>
</feature>
<name>A0A6P8ME86_9HYME</name>
<dbReference type="GeneID" id="117206055"/>
<dbReference type="RefSeq" id="XP_033300935.1">
    <property type="nucleotide sequence ID" value="XM_033445044.1"/>
</dbReference>
<dbReference type="PANTHER" id="PTHR15197">
    <property type="entry name" value="COILIN P80"/>
    <property type="match status" value="1"/>
</dbReference>
<feature type="compositionally biased region" description="Basic and acidic residues" evidence="1">
    <location>
        <begin position="150"/>
        <end position="161"/>
    </location>
</feature>
<dbReference type="GO" id="GO:0030619">
    <property type="term" value="F:U1 snRNA binding"/>
    <property type="evidence" value="ECO:0007669"/>
    <property type="project" value="TreeGrafter"/>
</dbReference>
<feature type="domain" description="Coilin tudor" evidence="3">
    <location>
        <begin position="304"/>
        <end position="359"/>
    </location>
</feature>
<sequence length="414" mass="46591">MNRTNFRIKLDLCKYHKDMHRFCWIFIDSTKMINIKDVKTHINVLFRINEPFDLFLNEVEYLPPNEDVRILKENETVLVLPKTRLSNIQLSSTQLINQLHLAVSNPVSPIDTGKQDPESSPADSKRIGPTAINSPAAKSSPMQQEFPTDITDKLQNSKESTDAEIPYVCARRKRARRRKSSKPEQLLLNEGDRSSKAYVINAKVVPLGKHIRFDNIDDEICLENPVTCPEKIRGVHTTVSPVHELTNLLSMVNNSTPPTFENNRVKNTVNAKHQSNEVNGVNANVSASIASIMALGESKEFVNTDLETYPVMTTKPKINDIIAFKMLKIGSDFTPQVSNFIVAEVVSCSPEKSLYIFKVLQGLSEVQVPIGKLNCMDESEEHVMNNTIKLNYAQIMKPRLVSVSSTKHSFSLTS</sequence>
<protein>
    <submittedName>
        <fullName evidence="5">Uncharacterized protein LOC117206055 isoform X1</fullName>
    </submittedName>
</protein>
<evidence type="ECO:0000259" key="2">
    <source>
        <dbReference type="Pfam" id="PF15862"/>
    </source>
</evidence>
<keyword evidence="4" id="KW-1185">Reference proteome</keyword>
<dbReference type="InterPro" id="IPR056398">
    <property type="entry name" value="Tudor_Coilin"/>
</dbReference>
<evidence type="ECO:0000313" key="4">
    <source>
        <dbReference type="Proteomes" id="UP000515164"/>
    </source>
</evidence>
<dbReference type="Pfam" id="PF15862">
    <property type="entry name" value="Coilin_N"/>
    <property type="match status" value="1"/>
</dbReference>
<feature type="domain" description="Coilin N-terminal" evidence="2">
    <location>
        <begin position="19"/>
        <end position="103"/>
    </location>
</feature>
<evidence type="ECO:0000313" key="5">
    <source>
        <dbReference type="RefSeq" id="XP_033300935.1"/>
    </source>
</evidence>
<dbReference type="GO" id="GO:0000387">
    <property type="term" value="P:spliceosomal snRNP assembly"/>
    <property type="evidence" value="ECO:0007669"/>
    <property type="project" value="TreeGrafter"/>
</dbReference>
<dbReference type="KEGG" id="bbif:117206055"/>
<dbReference type="GO" id="GO:0030620">
    <property type="term" value="F:U2 snRNA binding"/>
    <property type="evidence" value="ECO:0007669"/>
    <property type="project" value="TreeGrafter"/>
</dbReference>
<feature type="region of interest" description="Disordered" evidence="1">
    <location>
        <begin position="106"/>
        <end position="188"/>
    </location>
</feature>
<dbReference type="Proteomes" id="UP000515164">
    <property type="component" value="Unplaced"/>
</dbReference>
<dbReference type="InterPro" id="IPR024822">
    <property type="entry name" value="Coilin"/>
</dbReference>